<evidence type="ECO:0000256" key="1">
    <source>
        <dbReference type="ARBA" id="ARBA00023015"/>
    </source>
</evidence>
<dbReference type="PANTHER" id="PTHR30055:SF234">
    <property type="entry name" value="HTH-TYPE TRANSCRIPTIONAL REGULATOR BETI"/>
    <property type="match status" value="1"/>
</dbReference>
<evidence type="ECO:0000313" key="6">
    <source>
        <dbReference type="EMBL" id="ABD26890.1"/>
    </source>
</evidence>
<proteinExistence type="predicted"/>
<dbReference type="InterPro" id="IPR036271">
    <property type="entry name" value="Tet_transcr_reg_TetR-rel_C_sf"/>
</dbReference>
<name>Q2G5I3_NOVAD</name>
<dbReference type="InterPro" id="IPR050109">
    <property type="entry name" value="HTH-type_TetR-like_transc_reg"/>
</dbReference>
<feature type="domain" description="HTH tetR-type" evidence="5">
    <location>
        <begin position="29"/>
        <end position="89"/>
    </location>
</feature>
<sequence length="216" mass="24013">MTKSSTAAKPRQRAAGAPTGREIKPGVVAFKRARILEEAAALFFEKGYEAATLEMLADRLSATKPFLYTYFRGKAAILCAICELGVTESLAALDRIAETERTSIDLLKASLREVAEIIIARNEYLVVYQREMMNLDRGDAQRILRLRHEFDLRIGKMIEDCVRDGYITVPDAPAMSIWIGGLLSWITYCYRPGSSRSGEAVADQAMKACLRLIGLD</sequence>
<organism evidence="6 7">
    <name type="scientific">Novosphingobium aromaticivorans (strain ATCC 700278 / DSM 12444 / CCUG 56034 / CIP 105152 / NBRC 16084 / F199)</name>
    <dbReference type="NCBI Taxonomy" id="279238"/>
    <lineage>
        <taxon>Bacteria</taxon>
        <taxon>Pseudomonadati</taxon>
        <taxon>Pseudomonadota</taxon>
        <taxon>Alphaproteobacteria</taxon>
        <taxon>Sphingomonadales</taxon>
        <taxon>Sphingomonadaceae</taxon>
        <taxon>Novosphingobium</taxon>
    </lineage>
</organism>
<dbReference type="PANTHER" id="PTHR30055">
    <property type="entry name" value="HTH-TYPE TRANSCRIPTIONAL REGULATOR RUTR"/>
    <property type="match status" value="1"/>
</dbReference>
<dbReference type="DNASU" id="3916773"/>
<protein>
    <submittedName>
        <fullName evidence="6">Transcriptional regulator, TetR family</fullName>
    </submittedName>
</protein>
<dbReference type="HOGENOM" id="CLU_069356_12_4_5"/>
<reference evidence="7" key="1">
    <citation type="submission" date="2006-01" db="EMBL/GenBank/DDBJ databases">
        <title>Complete sequence of Novosphingobium aromaticivorans DSM 12444.</title>
        <authorList>
            <consortium name="US DOE Joint Genome Institute"/>
            <person name="Copeland A."/>
            <person name="Lucas S."/>
            <person name="Lapidus A."/>
            <person name="Barry K."/>
            <person name="Detter J.C."/>
            <person name="Glavina T."/>
            <person name="Hammon N."/>
            <person name="Israni S."/>
            <person name="Pitluck S."/>
            <person name="Chain P."/>
            <person name="Malfatti S."/>
            <person name="Shin M."/>
            <person name="Vergez L."/>
            <person name="Schmutz J."/>
            <person name="Larimer F."/>
            <person name="Land M."/>
            <person name="Kyrpides N."/>
            <person name="Ivanova N."/>
            <person name="Fredrickson J."/>
            <person name="Balkwill D."/>
            <person name="Romine M.F."/>
            <person name="Richardson P."/>
        </authorList>
    </citation>
    <scope>NUCLEOTIDE SEQUENCE [LARGE SCALE GENOMIC DNA]</scope>
    <source>
        <strain evidence="7">ATCC 700278 / DSM 12444 / CCUG 56034 / CIP 105152 / NBRC 16084 / F199</strain>
    </source>
</reference>
<evidence type="ECO:0000313" key="7">
    <source>
        <dbReference type="Proteomes" id="UP000009134"/>
    </source>
</evidence>
<dbReference type="PROSITE" id="PS50977">
    <property type="entry name" value="HTH_TETR_2"/>
    <property type="match status" value="1"/>
</dbReference>
<dbReference type="InterPro" id="IPR001647">
    <property type="entry name" value="HTH_TetR"/>
</dbReference>
<evidence type="ECO:0000259" key="5">
    <source>
        <dbReference type="PROSITE" id="PS50977"/>
    </source>
</evidence>
<evidence type="ECO:0000256" key="4">
    <source>
        <dbReference type="PROSITE-ProRule" id="PRU00335"/>
    </source>
</evidence>
<dbReference type="Pfam" id="PF00440">
    <property type="entry name" value="TetR_N"/>
    <property type="match status" value="1"/>
</dbReference>
<dbReference type="PROSITE" id="PS01081">
    <property type="entry name" value="HTH_TETR_1"/>
    <property type="match status" value="1"/>
</dbReference>
<dbReference type="Pfam" id="PF17932">
    <property type="entry name" value="TetR_C_24"/>
    <property type="match status" value="1"/>
</dbReference>
<keyword evidence="2 4" id="KW-0238">DNA-binding</keyword>
<dbReference type="SUPFAM" id="SSF46689">
    <property type="entry name" value="Homeodomain-like"/>
    <property type="match status" value="1"/>
</dbReference>
<dbReference type="GO" id="GO:0000976">
    <property type="term" value="F:transcription cis-regulatory region binding"/>
    <property type="evidence" value="ECO:0007669"/>
    <property type="project" value="TreeGrafter"/>
</dbReference>
<evidence type="ECO:0000256" key="2">
    <source>
        <dbReference type="ARBA" id="ARBA00023125"/>
    </source>
</evidence>
<dbReference type="SUPFAM" id="SSF48498">
    <property type="entry name" value="Tetracyclin repressor-like, C-terminal domain"/>
    <property type="match status" value="1"/>
</dbReference>
<dbReference type="PRINTS" id="PR00455">
    <property type="entry name" value="HTHTETR"/>
</dbReference>
<dbReference type="Gene3D" id="1.10.357.10">
    <property type="entry name" value="Tetracycline Repressor, domain 2"/>
    <property type="match status" value="1"/>
</dbReference>
<evidence type="ECO:0000256" key="3">
    <source>
        <dbReference type="ARBA" id="ARBA00023163"/>
    </source>
</evidence>
<dbReference type="eggNOG" id="COG1309">
    <property type="taxonomic scope" value="Bacteria"/>
</dbReference>
<feature type="DNA-binding region" description="H-T-H motif" evidence="4">
    <location>
        <begin position="52"/>
        <end position="71"/>
    </location>
</feature>
<dbReference type="InterPro" id="IPR009057">
    <property type="entry name" value="Homeodomain-like_sf"/>
</dbReference>
<dbReference type="InterPro" id="IPR023772">
    <property type="entry name" value="DNA-bd_HTH_TetR-type_CS"/>
</dbReference>
<dbReference type="KEGG" id="nar:Saro_2454"/>
<dbReference type="GO" id="GO:0003700">
    <property type="term" value="F:DNA-binding transcription factor activity"/>
    <property type="evidence" value="ECO:0007669"/>
    <property type="project" value="TreeGrafter"/>
</dbReference>
<keyword evidence="3" id="KW-0804">Transcription</keyword>
<dbReference type="InterPro" id="IPR041490">
    <property type="entry name" value="KstR2_TetR_C"/>
</dbReference>
<accession>Q2G5I3</accession>
<dbReference type="STRING" id="279238.Saro_2454"/>
<keyword evidence="1" id="KW-0805">Transcription regulation</keyword>
<dbReference type="AlphaFoldDB" id="Q2G5I3"/>
<gene>
    <name evidence="6" type="ordered locus">Saro_2454</name>
</gene>
<dbReference type="EMBL" id="CP000248">
    <property type="protein sequence ID" value="ABD26890.1"/>
    <property type="molecule type" value="Genomic_DNA"/>
</dbReference>
<dbReference type="Proteomes" id="UP000009134">
    <property type="component" value="Chromosome"/>
</dbReference>
<keyword evidence="7" id="KW-1185">Reference proteome</keyword>
<dbReference type="RefSeq" id="WP_011446096.1">
    <property type="nucleotide sequence ID" value="NC_007794.1"/>
</dbReference>